<feature type="binding site" evidence="9">
    <location>
        <begin position="123"/>
        <end position="129"/>
    </location>
    <ligand>
        <name>ATP</name>
        <dbReference type="ChEBI" id="CHEBI:30616"/>
    </ligand>
</feature>
<evidence type="ECO:0000256" key="3">
    <source>
        <dbReference type="ARBA" id="ARBA00022695"/>
    </source>
</evidence>
<dbReference type="PANTHER" id="PTHR21342">
    <property type="entry name" value="PHOSPHOPANTETHEINE ADENYLYLTRANSFERASE"/>
    <property type="match status" value="1"/>
</dbReference>
<keyword evidence="5 9" id="KW-0067">ATP-binding</keyword>
<dbReference type="GO" id="GO:0005524">
    <property type="term" value="F:ATP binding"/>
    <property type="evidence" value="ECO:0007669"/>
    <property type="project" value="UniProtKB-KW"/>
</dbReference>
<comment type="pathway">
    <text evidence="9">Cofactor biosynthesis; coenzyme A biosynthesis; CoA from (R)-pantothenate: step 4/5.</text>
</comment>
<feature type="binding site" evidence="9">
    <location>
        <position position="17"/>
    </location>
    <ligand>
        <name>ATP</name>
        <dbReference type="ChEBI" id="CHEBI:30616"/>
    </ligand>
</feature>
<organism evidence="11 12">
    <name type="scientific">Ignavibacterium album (strain DSM 19864 / JCM 16511 / NBRC 101810 / Mat9-16)</name>
    <dbReference type="NCBI Taxonomy" id="945713"/>
    <lineage>
        <taxon>Bacteria</taxon>
        <taxon>Pseudomonadati</taxon>
        <taxon>Ignavibacteriota</taxon>
        <taxon>Ignavibacteria</taxon>
        <taxon>Ignavibacteriales</taxon>
        <taxon>Ignavibacteriaceae</taxon>
        <taxon>Ignavibacterium</taxon>
    </lineage>
</organism>
<dbReference type="PANTHER" id="PTHR21342:SF1">
    <property type="entry name" value="PHOSPHOPANTETHEINE ADENYLYLTRANSFERASE"/>
    <property type="match status" value="1"/>
</dbReference>
<feature type="binding site" evidence="9">
    <location>
        <position position="41"/>
    </location>
    <ligand>
        <name>substrate</name>
    </ligand>
</feature>
<dbReference type="eggNOG" id="COG0669">
    <property type="taxonomic scope" value="Bacteria"/>
</dbReference>
<dbReference type="UniPathway" id="UPA00241">
    <property type="reaction ID" value="UER00355"/>
</dbReference>
<dbReference type="GO" id="GO:0004595">
    <property type="term" value="F:pantetheine-phosphate adenylyltransferase activity"/>
    <property type="evidence" value="ECO:0007669"/>
    <property type="project" value="UniProtKB-UniRule"/>
</dbReference>
<feature type="binding site" evidence="9">
    <location>
        <begin position="9"/>
        <end position="10"/>
    </location>
    <ligand>
        <name>ATP</name>
        <dbReference type="ChEBI" id="CHEBI:30616"/>
    </ligand>
</feature>
<dbReference type="EMBL" id="CP003418">
    <property type="protein sequence ID" value="AFH48792.1"/>
    <property type="molecule type" value="Genomic_DNA"/>
</dbReference>
<dbReference type="OrthoDB" id="9806661at2"/>
<dbReference type="Proteomes" id="UP000007394">
    <property type="component" value="Chromosome"/>
</dbReference>
<name>I0AII5_IGNAJ</name>
<dbReference type="HOGENOM" id="CLU_100149_0_1_10"/>
<dbReference type="Gene3D" id="3.40.50.620">
    <property type="entry name" value="HUPs"/>
    <property type="match status" value="1"/>
</dbReference>
<dbReference type="KEGG" id="ial:IALB_1081"/>
<keyword evidence="2 9" id="KW-0808">Transferase</keyword>
<evidence type="ECO:0000256" key="8">
    <source>
        <dbReference type="ARBA" id="ARBA00029346"/>
    </source>
</evidence>
<keyword evidence="3 9" id="KW-0548">Nucleotidyltransferase</keyword>
<evidence type="ECO:0000313" key="11">
    <source>
        <dbReference type="EMBL" id="AFH48792.1"/>
    </source>
</evidence>
<feature type="binding site" evidence="9">
    <location>
        <position position="73"/>
    </location>
    <ligand>
        <name>substrate</name>
    </ligand>
</feature>
<sequence length="158" mass="18106">MKKVIYPGTFDPVTYGHIDIVRRAVELFDQVIVTVAINPTKQPLFTTEERVEMLRESLKEFDRVVIDSFNGLTVEHAKQVGAIGIIRGLRQISDFEFEFQMALMNRKLAGDITTIFLMPHERYTYLNSTVIRNLASLHADVSNFVPPNVHEALKKKFP</sequence>
<evidence type="ECO:0000256" key="6">
    <source>
        <dbReference type="ARBA" id="ARBA00022842"/>
    </source>
</evidence>
<evidence type="ECO:0000256" key="9">
    <source>
        <dbReference type="HAMAP-Rule" id="MF_00151"/>
    </source>
</evidence>
<proteinExistence type="inferred from homology"/>
<dbReference type="NCBIfam" id="TIGR00125">
    <property type="entry name" value="cyt_tran_rel"/>
    <property type="match status" value="1"/>
</dbReference>
<comment type="catalytic activity">
    <reaction evidence="8 9">
        <text>(R)-4'-phosphopantetheine + ATP + H(+) = 3'-dephospho-CoA + diphosphate</text>
        <dbReference type="Rhea" id="RHEA:19801"/>
        <dbReference type="ChEBI" id="CHEBI:15378"/>
        <dbReference type="ChEBI" id="CHEBI:30616"/>
        <dbReference type="ChEBI" id="CHEBI:33019"/>
        <dbReference type="ChEBI" id="CHEBI:57328"/>
        <dbReference type="ChEBI" id="CHEBI:61723"/>
        <dbReference type="EC" id="2.7.7.3"/>
    </reaction>
</comment>
<feature type="binding site" evidence="9">
    <location>
        <position position="87"/>
    </location>
    <ligand>
        <name>substrate</name>
    </ligand>
</feature>
<evidence type="ECO:0000256" key="2">
    <source>
        <dbReference type="ARBA" id="ARBA00022679"/>
    </source>
</evidence>
<dbReference type="PATRIC" id="fig|945713.3.peg.1086"/>
<keyword evidence="6 9" id="KW-0460">Magnesium</keyword>
<feature type="binding site" evidence="9">
    <location>
        <position position="98"/>
    </location>
    <ligand>
        <name>ATP</name>
        <dbReference type="ChEBI" id="CHEBI:30616"/>
    </ligand>
</feature>
<dbReference type="InterPro" id="IPR001980">
    <property type="entry name" value="PPAT"/>
</dbReference>
<evidence type="ECO:0000256" key="4">
    <source>
        <dbReference type="ARBA" id="ARBA00022741"/>
    </source>
</evidence>
<reference evidence="11 12" key="1">
    <citation type="journal article" date="2012" name="Front. Microbiol.">
        <title>Complete genome of Ignavibacterium album, a metabolically versatile, flagellated, facultative anaerobe from the phylum Chlorobi.</title>
        <authorList>
            <person name="Liu Z."/>
            <person name="Frigaard N.-U."/>
            <person name="Vogl K."/>
            <person name="Iino T."/>
            <person name="Ohkuma M."/>
            <person name="Overmann J."/>
            <person name="Bryant D.A."/>
        </authorList>
    </citation>
    <scope>NUCLEOTIDE SEQUENCE [LARGE SCALE GENOMIC DNA]</scope>
    <source>
        <strain evidence="12">DSM 19864 / JCM 16511 / NBRC 101810 / Mat9-16</strain>
    </source>
</reference>
<dbReference type="GO" id="GO:0005737">
    <property type="term" value="C:cytoplasm"/>
    <property type="evidence" value="ECO:0007669"/>
    <property type="project" value="UniProtKB-SubCell"/>
</dbReference>
<comment type="subunit">
    <text evidence="9">Homohexamer.</text>
</comment>
<keyword evidence="1 9" id="KW-0963">Cytoplasm</keyword>
<feature type="binding site" evidence="9">
    <location>
        <begin position="88"/>
        <end position="90"/>
    </location>
    <ligand>
        <name>ATP</name>
        <dbReference type="ChEBI" id="CHEBI:30616"/>
    </ligand>
</feature>
<dbReference type="InterPro" id="IPR014729">
    <property type="entry name" value="Rossmann-like_a/b/a_fold"/>
</dbReference>
<dbReference type="SUPFAM" id="SSF52374">
    <property type="entry name" value="Nucleotidylyl transferase"/>
    <property type="match status" value="1"/>
</dbReference>
<dbReference type="PRINTS" id="PR01020">
    <property type="entry name" value="LPSBIOSNTHSS"/>
</dbReference>
<comment type="cofactor">
    <cofactor evidence="9">
        <name>Mg(2+)</name>
        <dbReference type="ChEBI" id="CHEBI:18420"/>
    </cofactor>
</comment>
<evidence type="ECO:0000256" key="5">
    <source>
        <dbReference type="ARBA" id="ARBA00022840"/>
    </source>
</evidence>
<evidence type="ECO:0000256" key="1">
    <source>
        <dbReference type="ARBA" id="ARBA00022490"/>
    </source>
</evidence>
<feature type="domain" description="Cytidyltransferase-like" evidence="10">
    <location>
        <begin position="5"/>
        <end position="133"/>
    </location>
</feature>
<comment type="subcellular location">
    <subcellularLocation>
        <location evidence="9">Cytoplasm</location>
    </subcellularLocation>
</comment>
<dbReference type="Pfam" id="PF01467">
    <property type="entry name" value="CTP_transf_like"/>
    <property type="match status" value="1"/>
</dbReference>
<dbReference type="AlphaFoldDB" id="I0AII5"/>
<protein>
    <recommendedName>
        <fullName evidence="9">Phosphopantetheine adenylyltransferase</fullName>
        <ecNumber evidence="9">2.7.7.3</ecNumber>
    </recommendedName>
    <alternativeName>
        <fullName evidence="9">Dephospho-CoA pyrophosphorylase</fullName>
    </alternativeName>
    <alternativeName>
        <fullName evidence="9">Pantetheine-phosphate adenylyltransferase</fullName>
        <shortName evidence="9">PPAT</shortName>
    </alternativeName>
</protein>
<keyword evidence="7 9" id="KW-0173">Coenzyme A biosynthesis</keyword>
<evidence type="ECO:0000313" key="12">
    <source>
        <dbReference type="Proteomes" id="UP000007394"/>
    </source>
</evidence>
<gene>
    <name evidence="9" type="primary">coaD</name>
    <name evidence="11" type="ordered locus">IALB_1081</name>
</gene>
<accession>I0AII5</accession>
<dbReference type="HAMAP" id="MF_00151">
    <property type="entry name" value="PPAT_bact"/>
    <property type="match status" value="1"/>
</dbReference>
<feature type="site" description="Transition state stabilizer" evidence="9">
    <location>
        <position position="17"/>
    </location>
</feature>
<dbReference type="CDD" id="cd02163">
    <property type="entry name" value="PPAT"/>
    <property type="match status" value="1"/>
</dbReference>
<dbReference type="NCBIfam" id="TIGR01510">
    <property type="entry name" value="coaD_prev_kdtB"/>
    <property type="match status" value="1"/>
</dbReference>
<comment type="similarity">
    <text evidence="9">Belongs to the bacterial CoaD family.</text>
</comment>
<dbReference type="STRING" id="945713.IALB_1081"/>
<dbReference type="GO" id="GO:0015937">
    <property type="term" value="P:coenzyme A biosynthetic process"/>
    <property type="evidence" value="ECO:0007669"/>
    <property type="project" value="UniProtKB-UniRule"/>
</dbReference>
<evidence type="ECO:0000256" key="7">
    <source>
        <dbReference type="ARBA" id="ARBA00022993"/>
    </source>
</evidence>
<dbReference type="InterPro" id="IPR004821">
    <property type="entry name" value="Cyt_trans-like"/>
</dbReference>
<keyword evidence="4 9" id="KW-0547">Nucleotide-binding</keyword>
<evidence type="ECO:0000259" key="10">
    <source>
        <dbReference type="Pfam" id="PF01467"/>
    </source>
</evidence>
<comment type="function">
    <text evidence="9">Reversibly transfers an adenylyl group from ATP to 4'-phosphopantetheine, yielding dephospho-CoA (dPCoA) and pyrophosphate.</text>
</comment>
<dbReference type="EC" id="2.7.7.3" evidence="9"/>
<keyword evidence="12" id="KW-1185">Reference proteome</keyword>
<feature type="binding site" evidence="9">
    <location>
        <position position="9"/>
    </location>
    <ligand>
        <name>substrate</name>
    </ligand>
</feature>
<dbReference type="RefSeq" id="WP_014559947.1">
    <property type="nucleotide sequence ID" value="NC_017464.1"/>
</dbReference>